<dbReference type="EMBL" id="AONG01000009">
    <property type="protein sequence ID" value="KIQ69553.1"/>
    <property type="molecule type" value="Genomic_DNA"/>
</dbReference>
<comment type="caution">
    <text evidence="2">The sequence shown here is derived from an EMBL/GenBank/DDBJ whole genome shotgun (WGS) entry which is preliminary data.</text>
</comment>
<feature type="chain" id="PRO_5002219463" evidence="1">
    <location>
        <begin position="21"/>
        <end position="156"/>
    </location>
</feature>
<proteinExistence type="predicted"/>
<dbReference type="AlphaFoldDB" id="A0A0D0QEY6"/>
<accession>A0A0D0QEY6</accession>
<name>A0A0D0QEY6_9RHOB</name>
<reference evidence="2 3" key="1">
    <citation type="submission" date="2013-01" db="EMBL/GenBank/DDBJ databases">
        <authorList>
            <person name="Fiebig A."/>
            <person name="Goeker M."/>
            <person name="Klenk H.-P.P."/>
        </authorList>
    </citation>
    <scope>NUCLEOTIDE SEQUENCE [LARGE SCALE GENOMIC DNA]</scope>
    <source>
        <strain evidence="2 3">DSM 24838</strain>
    </source>
</reference>
<dbReference type="STRING" id="1123501.Wenmar_01917"/>
<evidence type="ECO:0000313" key="3">
    <source>
        <dbReference type="Proteomes" id="UP000035100"/>
    </source>
</evidence>
<sequence length="156" mass="15824">MMKTSFLALLLGLAAAPAAAQWSYDPAPQPSGRATGAGTGGVSVAVECGNGGLPAVLVEGYDPGAAEDIFVWEVDRYGEFLVAGSCTGPSCLLTFDSIEEAESTITGLRVGARLALGLYRRGALSEVPLGGSDAAIGAVLARSCDFVGLEPTNIDE</sequence>
<organism evidence="2 3">
    <name type="scientific">Wenxinia marina DSM 24838</name>
    <dbReference type="NCBI Taxonomy" id="1123501"/>
    <lineage>
        <taxon>Bacteria</taxon>
        <taxon>Pseudomonadati</taxon>
        <taxon>Pseudomonadota</taxon>
        <taxon>Alphaproteobacteria</taxon>
        <taxon>Rhodobacterales</taxon>
        <taxon>Roseobacteraceae</taxon>
        <taxon>Wenxinia</taxon>
    </lineage>
</organism>
<keyword evidence="3" id="KW-1185">Reference proteome</keyword>
<feature type="signal peptide" evidence="1">
    <location>
        <begin position="1"/>
        <end position="20"/>
    </location>
</feature>
<keyword evidence="1" id="KW-0732">Signal</keyword>
<protein>
    <submittedName>
        <fullName evidence="2">Uncharacterized protein</fullName>
    </submittedName>
</protein>
<dbReference type="Proteomes" id="UP000035100">
    <property type="component" value="Unassembled WGS sequence"/>
</dbReference>
<gene>
    <name evidence="2" type="ORF">Wenmar_01917</name>
</gene>
<evidence type="ECO:0000313" key="2">
    <source>
        <dbReference type="EMBL" id="KIQ69553.1"/>
    </source>
</evidence>
<evidence type="ECO:0000256" key="1">
    <source>
        <dbReference type="SAM" id="SignalP"/>
    </source>
</evidence>